<accession>A0A2W4C5C4</accession>
<gene>
    <name evidence="5" type="ORF">CPY51_27755</name>
</gene>
<dbReference type="RefSeq" id="WP_111163461.1">
    <property type="nucleotide sequence ID" value="NZ_PCDP01000065.1"/>
</dbReference>
<keyword evidence="3" id="KW-0804">Transcription</keyword>
<feature type="domain" description="HTH lacI-type" evidence="4">
    <location>
        <begin position="6"/>
        <end position="62"/>
    </location>
</feature>
<dbReference type="PROSITE" id="PS50932">
    <property type="entry name" value="HTH_LACI_2"/>
    <property type="match status" value="1"/>
</dbReference>
<organism evidence="5 6">
    <name type="scientific">Rhizobium tubonense</name>
    <dbReference type="NCBI Taxonomy" id="484088"/>
    <lineage>
        <taxon>Bacteria</taxon>
        <taxon>Pseudomonadati</taxon>
        <taxon>Pseudomonadota</taxon>
        <taxon>Alphaproteobacteria</taxon>
        <taxon>Hyphomicrobiales</taxon>
        <taxon>Rhizobiaceae</taxon>
        <taxon>Rhizobium/Agrobacterium group</taxon>
        <taxon>Rhizobium</taxon>
    </lineage>
</organism>
<evidence type="ECO:0000256" key="3">
    <source>
        <dbReference type="ARBA" id="ARBA00023163"/>
    </source>
</evidence>
<keyword evidence="6" id="KW-1185">Reference proteome</keyword>
<dbReference type="OrthoDB" id="7946617at2"/>
<dbReference type="Gene3D" id="1.10.260.40">
    <property type="entry name" value="lambda repressor-like DNA-binding domains"/>
    <property type="match status" value="1"/>
</dbReference>
<dbReference type="PANTHER" id="PTHR30146:SF109">
    <property type="entry name" value="HTH-TYPE TRANSCRIPTIONAL REGULATOR GALS"/>
    <property type="match status" value="1"/>
</dbReference>
<sequence>MASGRATQKDVARAAGVSQATVSLVLSGGGALSIPAETWDRITKVAKDLGYVPNRFAQALKTNRSMTIACIVPDITNPFYPSLIRGIQSVADGMSYDVIAVNTDGSPDRERHFLDWARQGRVDGVIGVFFTLRAGDFRPLIEAGVPVVRIESSKKRGGEIALDDIFVDSRAAAFAVTEYLIAQGHSRIAMVAGRGGPQGNRIEGYRTALANVGYDEHVVVDEEFSEIGGLRAAETILASAFRPTAIFAANDLMAVGVMQSLRERNILIPREMAVVGFDDISAAKLVTPPLTTVAQFQWQMGERAAQTLMERLRGVKTGPGTAVEMPFNLIQRGST</sequence>
<dbReference type="Proteomes" id="UP000248925">
    <property type="component" value="Unassembled WGS sequence"/>
</dbReference>
<keyword evidence="2" id="KW-0238">DNA-binding</keyword>
<protein>
    <submittedName>
        <fullName evidence="5">LacI family transcriptional regulator</fullName>
    </submittedName>
</protein>
<name>A0A2W4C5C4_9HYPH</name>
<dbReference type="InterPro" id="IPR028082">
    <property type="entry name" value="Peripla_BP_I"/>
</dbReference>
<evidence type="ECO:0000256" key="2">
    <source>
        <dbReference type="ARBA" id="ARBA00023125"/>
    </source>
</evidence>
<dbReference type="CDD" id="cd06267">
    <property type="entry name" value="PBP1_LacI_sugar_binding-like"/>
    <property type="match status" value="1"/>
</dbReference>
<evidence type="ECO:0000313" key="5">
    <source>
        <dbReference type="EMBL" id="PZM08772.1"/>
    </source>
</evidence>
<dbReference type="InterPro" id="IPR000843">
    <property type="entry name" value="HTH_LacI"/>
</dbReference>
<dbReference type="InterPro" id="IPR046335">
    <property type="entry name" value="LacI/GalR-like_sensor"/>
</dbReference>
<dbReference type="SMART" id="SM00354">
    <property type="entry name" value="HTH_LACI"/>
    <property type="match status" value="1"/>
</dbReference>
<dbReference type="Pfam" id="PF00356">
    <property type="entry name" value="LacI"/>
    <property type="match status" value="1"/>
</dbReference>
<dbReference type="SUPFAM" id="SSF53822">
    <property type="entry name" value="Periplasmic binding protein-like I"/>
    <property type="match status" value="1"/>
</dbReference>
<evidence type="ECO:0000256" key="1">
    <source>
        <dbReference type="ARBA" id="ARBA00023015"/>
    </source>
</evidence>
<dbReference type="AlphaFoldDB" id="A0A2W4C5C4"/>
<dbReference type="Pfam" id="PF13377">
    <property type="entry name" value="Peripla_BP_3"/>
    <property type="match status" value="1"/>
</dbReference>
<dbReference type="PANTHER" id="PTHR30146">
    <property type="entry name" value="LACI-RELATED TRANSCRIPTIONAL REPRESSOR"/>
    <property type="match status" value="1"/>
</dbReference>
<evidence type="ECO:0000259" key="4">
    <source>
        <dbReference type="PROSITE" id="PS50932"/>
    </source>
</evidence>
<dbReference type="Gene3D" id="3.40.50.2300">
    <property type="match status" value="2"/>
</dbReference>
<keyword evidence="1" id="KW-0805">Transcription regulation</keyword>
<dbReference type="GO" id="GO:0000976">
    <property type="term" value="F:transcription cis-regulatory region binding"/>
    <property type="evidence" value="ECO:0007669"/>
    <property type="project" value="TreeGrafter"/>
</dbReference>
<dbReference type="GO" id="GO:0003700">
    <property type="term" value="F:DNA-binding transcription factor activity"/>
    <property type="evidence" value="ECO:0007669"/>
    <property type="project" value="TreeGrafter"/>
</dbReference>
<dbReference type="SUPFAM" id="SSF47413">
    <property type="entry name" value="lambda repressor-like DNA-binding domains"/>
    <property type="match status" value="1"/>
</dbReference>
<proteinExistence type="predicted"/>
<dbReference type="EMBL" id="PCDP01000065">
    <property type="protein sequence ID" value="PZM08772.1"/>
    <property type="molecule type" value="Genomic_DNA"/>
</dbReference>
<reference evidence="5 6" key="1">
    <citation type="journal article" date="2018" name="Sci. Rep.">
        <title>Rhizobium tumorigenes sp. nov., a novel plant tumorigenic bacterium isolated from cane gall tumors on thornless blackberry.</title>
        <authorList>
            <person name="Kuzmanovi N."/>
            <person name="Smalla K."/>
            <person name="Gronow S."/>
            <person name="PuBawska J."/>
        </authorList>
    </citation>
    <scope>NUCLEOTIDE SEQUENCE [LARGE SCALE GENOMIC DNA]</scope>
    <source>
        <strain evidence="5 6">CCBAU 85046</strain>
    </source>
</reference>
<evidence type="ECO:0000313" key="6">
    <source>
        <dbReference type="Proteomes" id="UP000248925"/>
    </source>
</evidence>
<dbReference type="InterPro" id="IPR010982">
    <property type="entry name" value="Lambda_DNA-bd_dom_sf"/>
</dbReference>
<comment type="caution">
    <text evidence="5">The sequence shown here is derived from an EMBL/GenBank/DDBJ whole genome shotgun (WGS) entry which is preliminary data.</text>
</comment>
<dbReference type="CDD" id="cd01392">
    <property type="entry name" value="HTH_LacI"/>
    <property type="match status" value="1"/>
</dbReference>